<dbReference type="InterPro" id="IPR050714">
    <property type="entry name" value="Cobalamin_biosynth_MTase"/>
</dbReference>
<dbReference type="SUPFAM" id="SSF53790">
    <property type="entry name" value="Tetrapyrrole methylase"/>
    <property type="match status" value="1"/>
</dbReference>
<dbReference type="HOGENOM" id="CLU_089162_2_0_9"/>
<gene>
    <name evidence="7" type="ORF">HMPREF9629_01396</name>
</gene>
<dbReference type="InterPro" id="IPR035996">
    <property type="entry name" value="4pyrrol_Methylase_sf"/>
</dbReference>
<sequence>MINIVGIGLGDRENITLKAIDTIKNSTLIIGAKRQIQAVNYLNKNAKYIEYVKLEDIIKNIKYNIDKDMCVLASGEPNLYGISNYIIENMKPYEDINIISGISSVAYLFAKMKINMNDVYITSFHGRQMNEEMILMSKKTAFFTDSKTSVYDIAQIYLKNNKNPKFIIGENLSYNNEKITIKYANEITKQEIYKMYILISILN</sequence>
<dbReference type="PANTHER" id="PTHR43182:SF1">
    <property type="entry name" value="COBALT-PRECORRIN-7 C(5)-METHYLTRANSFERASE"/>
    <property type="match status" value="1"/>
</dbReference>
<keyword evidence="4 7" id="KW-0808">Transferase</keyword>
<keyword evidence="3 7" id="KW-0489">Methyltransferase</keyword>
<dbReference type="PANTHER" id="PTHR43182">
    <property type="entry name" value="COBALT-PRECORRIN-6B C(15)-METHYLTRANSFERASE (DECARBOXYLATING)"/>
    <property type="match status" value="1"/>
</dbReference>
<dbReference type="GO" id="GO:0008276">
    <property type="term" value="F:protein methyltransferase activity"/>
    <property type="evidence" value="ECO:0007669"/>
    <property type="project" value="InterPro"/>
</dbReference>
<evidence type="ECO:0000256" key="1">
    <source>
        <dbReference type="ARBA" id="ARBA00004953"/>
    </source>
</evidence>
<dbReference type="RefSeq" id="WP_009525626.1">
    <property type="nucleotide sequence ID" value="NZ_JH414554.1"/>
</dbReference>
<dbReference type="CDD" id="cd11644">
    <property type="entry name" value="Precorrin-6Y-MT"/>
    <property type="match status" value="1"/>
</dbReference>
<protein>
    <submittedName>
        <fullName evidence="7">Precorrin-6y C5,15-methyltransferase, CbiE subunit</fullName>
    </submittedName>
</protein>
<evidence type="ECO:0000259" key="6">
    <source>
        <dbReference type="Pfam" id="PF00590"/>
    </source>
</evidence>
<dbReference type="Pfam" id="PF00590">
    <property type="entry name" value="TP_methylase"/>
    <property type="match status" value="1"/>
</dbReference>
<dbReference type="Gene3D" id="3.40.1010.10">
    <property type="entry name" value="Cobalt-precorrin-4 Transmethylase, Domain 1"/>
    <property type="match status" value="1"/>
</dbReference>
<dbReference type="InterPro" id="IPR014777">
    <property type="entry name" value="4pyrrole_Mease_sub1"/>
</dbReference>
<evidence type="ECO:0000256" key="2">
    <source>
        <dbReference type="ARBA" id="ARBA00022573"/>
    </source>
</evidence>
<dbReference type="UniPathway" id="UPA00148"/>
<dbReference type="GO" id="GO:0009236">
    <property type="term" value="P:cobalamin biosynthetic process"/>
    <property type="evidence" value="ECO:0007669"/>
    <property type="project" value="UniProtKB-UniPathway"/>
</dbReference>
<keyword evidence="2" id="KW-0169">Cobalamin biosynthesis</keyword>
<dbReference type="NCBIfam" id="TIGR02467">
    <property type="entry name" value="CbiE"/>
    <property type="match status" value="1"/>
</dbReference>
<comment type="caution">
    <text evidence="7">The sequence shown here is derived from an EMBL/GenBank/DDBJ whole genome shotgun (WGS) entry which is preliminary data.</text>
</comment>
<evidence type="ECO:0000256" key="4">
    <source>
        <dbReference type="ARBA" id="ARBA00022679"/>
    </source>
</evidence>
<evidence type="ECO:0000313" key="7">
    <source>
        <dbReference type="EMBL" id="EHL16140.1"/>
    </source>
</evidence>
<name>G9WYZ5_9FIRM</name>
<dbReference type="BioCyc" id="EBAC796937-HMP:GMGH-1401-MONOMER"/>
<accession>G9WYZ5</accession>
<dbReference type="EMBL" id="AFZE01000005">
    <property type="protein sequence ID" value="EHL16140.1"/>
    <property type="molecule type" value="Genomic_DNA"/>
</dbReference>
<reference evidence="7 8" key="1">
    <citation type="submission" date="2011-08" db="EMBL/GenBank/DDBJ databases">
        <title>The Genome Sequence of Eubacteriaceae bacterium ACC19a.</title>
        <authorList>
            <consortium name="The Broad Institute Genome Sequencing Platform"/>
            <person name="Earl A."/>
            <person name="Ward D."/>
            <person name="Feldgarden M."/>
            <person name="Gevers D."/>
            <person name="Sizova M."/>
            <person name="Hazen A."/>
            <person name="Epstein S."/>
            <person name="Young S.K."/>
            <person name="Zeng Q."/>
            <person name="Gargeya S."/>
            <person name="Fitzgerald M."/>
            <person name="Haas B."/>
            <person name="Abouelleil A."/>
            <person name="Alvarado L."/>
            <person name="Arachchi H.M."/>
            <person name="Berlin A."/>
            <person name="Brown A."/>
            <person name="Chapman S.B."/>
            <person name="Chen Z."/>
            <person name="Dunbar C."/>
            <person name="Freedman E."/>
            <person name="Gearin G."/>
            <person name="Gellesch M."/>
            <person name="Goldberg J."/>
            <person name="Griggs A."/>
            <person name="Gujja S."/>
            <person name="Heiman D."/>
            <person name="Howarth C."/>
            <person name="Larson L."/>
            <person name="Lui A."/>
            <person name="MacDonald P.J.P."/>
            <person name="Montmayeur A."/>
            <person name="Murphy C."/>
            <person name="Neiman D."/>
            <person name="Pearson M."/>
            <person name="Priest M."/>
            <person name="Roberts A."/>
            <person name="Saif S."/>
            <person name="Shea T."/>
            <person name="Shenoy N."/>
            <person name="Sisk P."/>
            <person name="Stolte C."/>
            <person name="Sykes S."/>
            <person name="Wortman J."/>
            <person name="Nusbaum C."/>
            <person name="Birren B."/>
        </authorList>
    </citation>
    <scope>NUCLEOTIDE SEQUENCE [LARGE SCALE GENOMIC DNA]</scope>
    <source>
        <strain evidence="7 8">ACC19a</strain>
    </source>
</reference>
<keyword evidence="5" id="KW-0949">S-adenosyl-L-methionine</keyword>
<dbReference type="InterPro" id="IPR000878">
    <property type="entry name" value="4pyrrol_Mease"/>
</dbReference>
<evidence type="ECO:0000313" key="8">
    <source>
        <dbReference type="Proteomes" id="UP000006437"/>
    </source>
</evidence>
<dbReference type="InterPro" id="IPR014776">
    <property type="entry name" value="4pyrrole_Mease_sub2"/>
</dbReference>
<dbReference type="AlphaFoldDB" id="G9WYZ5"/>
<feature type="domain" description="Tetrapyrrole methylase" evidence="6">
    <location>
        <begin position="1"/>
        <end position="181"/>
    </location>
</feature>
<comment type="pathway">
    <text evidence="1">Cofactor biosynthesis; adenosylcobalamin biosynthesis.</text>
</comment>
<dbReference type="GO" id="GO:0032259">
    <property type="term" value="P:methylation"/>
    <property type="evidence" value="ECO:0007669"/>
    <property type="project" value="UniProtKB-KW"/>
</dbReference>
<evidence type="ECO:0000256" key="3">
    <source>
        <dbReference type="ARBA" id="ARBA00022603"/>
    </source>
</evidence>
<organism evidence="7 8">
    <name type="scientific">Peptoanaerobacter stomatis</name>
    <dbReference type="NCBI Taxonomy" id="796937"/>
    <lineage>
        <taxon>Bacteria</taxon>
        <taxon>Bacillati</taxon>
        <taxon>Bacillota</taxon>
        <taxon>Clostridia</taxon>
        <taxon>Peptostreptococcales</taxon>
        <taxon>Filifactoraceae</taxon>
        <taxon>Peptoanaerobacter</taxon>
    </lineage>
</organism>
<evidence type="ECO:0000256" key="5">
    <source>
        <dbReference type="ARBA" id="ARBA00022691"/>
    </source>
</evidence>
<dbReference type="Gene3D" id="3.30.950.10">
    <property type="entry name" value="Methyltransferase, Cobalt-precorrin-4 Transmethylase, Domain 2"/>
    <property type="match status" value="1"/>
</dbReference>
<dbReference type="InterPro" id="IPR012818">
    <property type="entry name" value="CbiE"/>
</dbReference>
<proteinExistence type="predicted"/>
<dbReference type="Proteomes" id="UP000006437">
    <property type="component" value="Unassembled WGS sequence"/>
</dbReference>